<dbReference type="InterPro" id="IPR039650">
    <property type="entry name" value="HdrA-like"/>
</dbReference>
<keyword evidence="1" id="KW-0004">4Fe-4S</keyword>
<sequence length="487" mass="53505">MDRRDFTKQALLFGVGAQVTFADSEAKAQAPLSEAMYEEPPKRLPVRNVDVVVAGGGTAGVFAAIAAARSGAKTMLIESKGYCGGIAVEGGTAIHSFFNLWKAFENCEKLQVVRGIPSEFMDRLTAMGGASGYPEVEVGYNYDSVCTNVDTEMYKLLAFTMLEEAGVFVAVNTMLTGAIVNEGHIDGVITESRSGREAVMAKSFIDSTGYGDLSARAGAKYTEPNDYACCNSFGMGNADIGDYYRFLKSHDSVGQVCRDTRSDEEDRFFRMGAEKLDIPGLVDEAKKIGMSMVTTTVRDNYLMYIKCNYKVPGSVLNRDDVAKAEIEIRKRMGKAVELYRKYVPGFENAFIARTSPSLCIRRGRCIECDYDLSNEEIRDATHFDDDVYSYSFHDMGWKEHIRDGGSFGMPYRALCVKGIDNLYAVGMLVTSDHKAHMSTRNTVSCMAMGQAAGTAAALCAKQGVRARELDYVDLRLALEKANVYFAF</sequence>
<dbReference type="GO" id="GO:0046872">
    <property type="term" value="F:metal ion binding"/>
    <property type="evidence" value="ECO:0007669"/>
    <property type="project" value="UniProtKB-KW"/>
</dbReference>
<dbReference type="Proteomes" id="UP000319143">
    <property type="component" value="Unassembled WGS sequence"/>
</dbReference>
<dbReference type="AlphaFoldDB" id="A0A5C6DAY5"/>
<evidence type="ECO:0000256" key="5">
    <source>
        <dbReference type="ARBA" id="ARBA00023014"/>
    </source>
</evidence>
<keyword evidence="3" id="KW-0560">Oxidoreductase</keyword>
<accession>A0A5C6DAY5</accession>
<reference evidence="6 7" key="1">
    <citation type="submission" date="2019-02" db="EMBL/GenBank/DDBJ databases">
        <title>Deep-cultivation of Planctomycetes and their phenomic and genomic characterization uncovers novel biology.</title>
        <authorList>
            <person name="Wiegand S."/>
            <person name="Jogler M."/>
            <person name="Boedeker C."/>
            <person name="Pinto D."/>
            <person name="Vollmers J."/>
            <person name="Rivas-Marin E."/>
            <person name="Kohn T."/>
            <person name="Peeters S.H."/>
            <person name="Heuer A."/>
            <person name="Rast P."/>
            <person name="Oberbeckmann S."/>
            <person name="Bunk B."/>
            <person name="Jeske O."/>
            <person name="Meyerdierks A."/>
            <person name="Storesund J.E."/>
            <person name="Kallscheuer N."/>
            <person name="Luecker S."/>
            <person name="Lage O.M."/>
            <person name="Pohl T."/>
            <person name="Merkel B.J."/>
            <person name="Hornburger P."/>
            <person name="Mueller R.-W."/>
            <person name="Bruemmer F."/>
            <person name="Labrenz M."/>
            <person name="Spormann A.M."/>
            <person name="Op Den Camp H."/>
            <person name="Overmann J."/>
            <person name="Amann R."/>
            <person name="Jetten M.S.M."/>
            <person name="Mascher T."/>
            <person name="Medema M.H."/>
            <person name="Devos D.P."/>
            <person name="Kaster A.-K."/>
            <person name="Ovreas L."/>
            <person name="Rohde M."/>
            <person name="Galperin M.Y."/>
            <person name="Jogler C."/>
        </authorList>
    </citation>
    <scope>NUCLEOTIDE SEQUENCE [LARGE SCALE GENOMIC DNA]</scope>
    <source>
        <strain evidence="6 7">Poly41</strain>
    </source>
</reference>
<keyword evidence="4" id="KW-0408">Iron</keyword>
<evidence type="ECO:0000256" key="3">
    <source>
        <dbReference type="ARBA" id="ARBA00023002"/>
    </source>
</evidence>
<evidence type="ECO:0000313" key="6">
    <source>
        <dbReference type="EMBL" id="TWU34323.1"/>
    </source>
</evidence>
<dbReference type="EMBL" id="SJPV01000008">
    <property type="protein sequence ID" value="TWU34323.1"/>
    <property type="molecule type" value="Genomic_DNA"/>
</dbReference>
<gene>
    <name evidence="6" type="ORF">Poly41_44700</name>
</gene>
<dbReference type="RefSeq" id="WP_146528725.1">
    <property type="nucleotide sequence ID" value="NZ_SJPV01000008.1"/>
</dbReference>
<protein>
    <submittedName>
        <fullName evidence="6">3-ketosteroid-delta-1-dehydrogenase</fullName>
    </submittedName>
</protein>
<dbReference type="PANTHER" id="PTHR43498">
    <property type="entry name" value="FERREDOXIN:COB-COM HETERODISULFIDE REDUCTASE SUBUNIT A"/>
    <property type="match status" value="1"/>
</dbReference>
<dbReference type="Pfam" id="PF12831">
    <property type="entry name" value="FAD_oxidored"/>
    <property type="match status" value="1"/>
</dbReference>
<keyword evidence="5" id="KW-0411">Iron-sulfur</keyword>
<dbReference type="GO" id="GO:0016491">
    <property type="term" value="F:oxidoreductase activity"/>
    <property type="evidence" value="ECO:0007669"/>
    <property type="project" value="UniProtKB-KW"/>
</dbReference>
<name>A0A5C6DAY5_9BACT</name>
<dbReference type="SUPFAM" id="SSF51905">
    <property type="entry name" value="FAD/NAD(P)-binding domain"/>
    <property type="match status" value="1"/>
</dbReference>
<evidence type="ECO:0000256" key="4">
    <source>
        <dbReference type="ARBA" id="ARBA00023004"/>
    </source>
</evidence>
<dbReference type="OrthoDB" id="9759982at2"/>
<evidence type="ECO:0000256" key="1">
    <source>
        <dbReference type="ARBA" id="ARBA00022485"/>
    </source>
</evidence>
<comment type="caution">
    <text evidence="6">The sequence shown here is derived from an EMBL/GenBank/DDBJ whole genome shotgun (WGS) entry which is preliminary data.</text>
</comment>
<keyword evidence="2" id="KW-0479">Metal-binding</keyword>
<keyword evidence="7" id="KW-1185">Reference proteome</keyword>
<evidence type="ECO:0000256" key="2">
    <source>
        <dbReference type="ARBA" id="ARBA00022723"/>
    </source>
</evidence>
<dbReference type="InterPro" id="IPR036188">
    <property type="entry name" value="FAD/NAD-bd_sf"/>
</dbReference>
<dbReference type="PANTHER" id="PTHR43498:SF1">
    <property type="entry name" value="COB--COM HETERODISULFIDE REDUCTASE IRON-SULFUR SUBUNIT A"/>
    <property type="match status" value="1"/>
</dbReference>
<proteinExistence type="predicted"/>
<dbReference type="GO" id="GO:0051539">
    <property type="term" value="F:4 iron, 4 sulfur cluster binding"/>
    <property type="evidence" value="ECO:0007669"/>
    <property type="project" value="UniProtKB-KW"/>
</dbReference>
<dbReference type="PRINTS" id="PR00411">
    <property type="entry name" value="PNDRDTASEI"/>
</dbReference>
<evidence type="ECO:0000313" key="7">
    <source>
        <dbReference type="Proteomes" id="UP000319143"/>
    </source>
</evidence>
<organism evidence="6 7">
    <name type="scientific">Novipirellula artificiosorum</name>
    <dbReference type="NCBI Taxonomy" id="2528016"/>
    <lineage>
        <taxon>Bacteria</taxon>
        <taxon>Pseudomonadati</taxon>
        <taxon>Planctomycetota</taxon>
        <taxon>Planctomycetia</taxon>
        <taxon>Pirellulales</taxon>
        <taxon>Pirellulaceae</taxon>
        <taxon>Novipirellula</taxon>
    </lineage>
</organism>
<dbReference type="Gene3D" id="3.50.50.60">
    <property type="entry name" value="FAD/NAD(P)-binding domain"/>
    <property type="match status" value="1"/>
</dbReference>